<dbReference type="AlphaFoldDB" id="A0A2J6QS02"/>
<organism evidence="3 4">
    <name type="scientific">Hyaloscypha variabilis (strain UAMH 11265 / GT02V1 / F)</name>
    <name type="common">Meliniomyces variabilis</name>
    <dbReference type="NCBI Taxonomy" id="1149755"/>
    <lineage>
        <taxon>Eukaryota</taxon>
        <taxon>Fungi</taxon>
        <taxon>Dikarya</taxon>
        <taxon>Ascomycota</taxon>
        <taxon>Pezizomycotina</taxon>
        <taxon>Leotiomycetes</taxon>
        <taxon>Helotiales</taxon>
        <taxon>Hyaloscyphaceae</taxon>
        <taxon>Hyaloscypha</taxon>
        <taxon>Hyaloscypha variabilis</taxon>
    </lineage>
</organism>
<gene>
    <name evidence="3" type="ORF">L207DRAFT_593898</name>
</gene>
<evidence type="ECO:0000259" key="2">
    <source>
        <dbReference type="Pfam" id="PF20150"/>
    </source>
</evidence>
<feature type="domain" description="2EXR" evidence="2">
    <location>
        <begin position="8"/>
        <end position="109"/>
    </location>
</feature>
<dbReference type="Pfam" id="PF20150">
    <property type="entry name" value="2EXR"/>
    <property type="match status" value="1"/>
</dbReference>
<dbReference type="Proteomes" id="UP000235786">
    <property type="component" value="Unassembled WGS sequence"/>
</dbReference>
<reference evidence="3 4" key="1">
    <citation type="submission" date="2016-04" db="EMBL/GenBank/DDBJ databases">
        <title>A degradative enzymes factory behind the ericoid mycorrhizal symbiosis.</title>
        <authorList>
            <consortium name="DOE Joint Genome Institute"/>
            <person name="Martino E."/>
            <person name="Morin E."/>
            <person name="Grelet G."/>
            <person name="Kuo A."/>
            <person name="Kohler A."/>
            <person name="Daghino S."/>
            <person name="Barry K."/>
            <person name="Choi C."/>
            <person name="Cichocki N."/>
            <person name="Clum A."/>
            <person name="Copeland A."/>
            <person name="Hainaut M."/>
            <person name="Haridas S."/>
            <person name="Labutti K."/>
            <person name="Lindquist E."/>
            <person name="Lipzen A."/>
            <person name="Khouja H.-R."/>
            <person name="Murat C."/>
            <person name="Ohm R."/>
            <person name="Olson A."/>
            <person name="Spatafora J."/>
            <person name="Veneault-Fourrey C."/>
            <person name="Henrissat B."/>
            <person name="Grigoriev I."/>
            <person name="Martin F."/>
            <person name="Perotto S."/>
        </authorList>
    </citation>
    <scope>NUCLEOTIDE SEQUENCE [LARGE SCALE GENOMIC DNA]</scope>
    <source>
        <strain evidence="3 4">F</strain>
    </source>
</reference>
<feature type="region of interest" description="Disordered" evidence="1">
    <location>
        <begin position="313"/>
        <end position="332"/>
    </location>
</feature>
<evidence type="ECO:0000313" key="3">
    <source>
        <dbReference type="EMBL" id="PMD29030.1"/>
    </source>
</evidence>
<dbReference type="EMBL" id="KZ613979">
    <property type="protein sequence ID" value="PMD29030.1"/>
    <property type="molecule type" value="Genomic_DNA"/>
</dbReference>
<dbReference type="PANTHER" id="PTHR35910:SF1">
    <property type="entry name" value="2EXR DOMAIN-CONTAINING PROTEIN"/>
    <property type="match status" value="1"/>
</dbReference>
<dbReference type="PANTHER" id="PTHR35910">
    <property type="entry name" value="2EXR DOMAIN-CONTAINING PROTEIN"/>
    <property type="match status" value="1"/>
</dbReference>
<accession>A0A2J6QS02</accession>
<keyword evidence="4" id="KW-1185">Reference proteome</keyword>
<protein>
    <recommendedName>
        <fullName evidence="2">2EXR domain-containing protein</fullName>
    </recommendedName>
</protein>
<dbReference type="InterPro" id="IPR045518">
    <property type="entry name" value="2EXR"/>
</dbReference>
<evidence type="ECO:0000256" key="1">
    <source>
        <dbReference type="SAM" id="MobiDB-lite"/>
    </source>
</evidence>
<proteinExistence type="predicted"/>
<dbReference type="OrthoDB" id="3445278at2759"/>
<name>A0A2J6QS02_HYAVF</name>
<sequence length="332" mass="38702">MAQQPTAFHPFARLPLELRLTVWELTLQPRYLQLFPQYTCRTEPTRWREIVQESDSGQALEMEDKASVTNICFTSVTEHGSRLPVAVRVHRDSRALILPRYPLLFAKDSILKTINTELEFNDWQWRERTTHLASEPLRFGASSKMYEYKVRRDPLRPDYIHYNVTPQMMQGARINVKLDTIILSSQRFMEYHPLALLHSLGDLGPISRIRHLAIDSYVWKCLLANKDWADIITEYRGLKTLYIIGSDARPLPFPPGRRDKQNSFIEGVQKSLSELGEPWTSTSVGIKRNFAILSCHVTAQAIRLEKAEKVERKRLREEAEEVKRNKRDQVKM</sequence>
<evidence type="ECO:0000313" key="4">
    <source>
        <dbReference type="Proteomes" id="UP000235786"/>
    </source>
</evidence>